<dbReference type="GO" id="GO:0004392">
    <property type="term" value="F:heme oxygenase (decyclizing) activity"/>
    <property type="evidence" value="ECO:0007669"/>
    <property type="project" value="UniProtKB-EC"/>
</dbReference>
<keyword evidence="1 4" id="KW-0560">Oxidoreductase</keyword>
<dbReference type="SUPFAM" id="SSF50475">
    <property type="entry name" value="FMN-binding split barrel"/>
    <property type="match status" value="2"/>
</dbReference>
<evidence type="ECO:0000259" key="2">
    <source>
        <dbReference type="Pfam" id="PF01243"/>
    </source>
</evidence>
<comment type="caution">
    <text evidence="4">The sequence shown here is derived from an EMBL/GenBank/DDBJ whole genome shotgun (WGS) entry which is preliminary data.</text>
</comment>
<name>A0ABS5HKD7_9BACT</name>
<dbReference type="Proteomes" id="UP000682951">
    <property type="component" value="Unassembled WGS sequence"/>
</dbReference>
<feature type="domain" description="Pyridoxamine 5'-phosphate oxidase N-terminal" evidence="2">
    <location>
        <begin position="102"/>
        <end position="235"/>
    </location>
</feature>
<evidence type="ECO:0000256" key="1">
    <source>
        <dbReference type="ARBA" id="ARBA00023002"/>
    </source>
</evidence>
<dbReference type="Gene3D" id="3.20.180.10">
    <property type="entry name" value="PNP-oxidase-like"/>
    <property type="match status" value="1"/>
</dbReference>
<gene>
    <name evidence="4" type="ORF">KDD93_08560</name>
</gene>
<dbReference type="InterPro" id="IPR011576">
    <property type="entry name" value="Pyridox_Oxase_N"/>
</dbReference>
<dbReference type="EMBL" id="JAGSSW010000010">
    <property type="protein sequence ID" value="MBR8464608.1"/>
    <property type="molecule type" value="Genomic_DNA"/>
</dbReference>
<dbReference type="InterPro" id="IPR052019">
    <property type="entry name" value="F420H2_bilvrd_red/Heme_oxyg"/>
</dbReference>
<proteinExistence type="predicted"/>
<dbReference type="InterPro" id="IPR019595">
    <property type="entry name" value="DUF2470"/>
</dbReference>
<feature type="domain" description="DUF2470" evidence="3">
    <location>
        <begin position="5"/>
        <end position="61"/>
    </location>
</feature>
<protein>
    <submittedName>
        <fullName evidence="4">HugZ family heme oxygenase</fullName>
        <ecNumber evidence="4">1.14.14.18</ecNumber>
    </submittedName>
</protein>
<evidence type="ECO:0000313" key="4">
    <source>
        <dbReference type="EMBL" id="MBR8464608.1"/>
    </source>
</evidence>
<dbReference type="RefSeq" id="WP_212142439.1">
    <property type="nucleotide sequence ID" value="NZ_JAGSSW010000010.1"/>
</dbReference>
<dbReference type="NCBIfam" id="TIGR04109">
    <property type="entry name" value="heme_ox_HugZ"/>
    <property type="match status" value="1"/>
</dbReference>
<keyword evidence="5" id="KW-1185">Reference proteome</keyword>
<dbReference type="InterPro" id="IPR012349">
    <property type="entry name" value="Split_barrel_FMN-bd"/>
</dbReference>
<dbReference type="PANTHER" id="PTHR35176">
    <property type="entry name" value="HEME OXYGENASE HI_0854-RELATED"/>
    <property type="match status" value="1"/>
</dbReference>
<dbReference type="PANTHER" id="PTHR35176:SF6">
    <property type="entry name" value="HEME OXYGENASE HI_0854-RELATED"/>
    <property type="match status" value="1"/>
</dbReference>
<organism evidence="4 5">
    <name type="scientific">Campylobacter anatolicus</name>
    <dbReference type="NCBI Taxonomy" id="2829105"/>
    <lineage>
        <taxon>Bacteria</taxon>
        <taxon>Pseudomonadati</taxon>
        <taxon>Campylobacterota</taxon>
        <taxon>Epsilonproteobacteria</taxon>
        <taxon>Campylobacterales</taxon>
        <taxon>Campylobacteraceae</taxon>
        <taxon>Campylobacter</taxon>
    </lineage>
</organism>
<dbReference type="Pfam" id="PF10615">
    <property type="entry name" value="DUF2470"/>
    <property type="match status" value="1"/>
</dbReference>
<dbReference type="InterPro" id="IPR037119">
    <property type="entry name" value="Haem_oxidase_HugZ-like_sf"/>
</dbReference>
<dbReference type="Gene3D" id="2.30.110.10">
    <property type="entry name" value="Electron Transport, Fmn-binding Protein, Chain A"/>
    <property type="match status" value="1"/>
</dbReference>
<accession>A0ABS5HKD7</accession>
<sequence length="261" mass="29725">MDAQKRAIDHMNADHSDIVEVFCKVFGKFENPTNVKLVGINEDGMQIVCDQGEIYVPFLQKANLNGEGFRNEIIALYSKIKMDQKAKHSEGMNHNHSNDKKTDELANFIDSLKTLSISSINAEGFCVSSYAPFIREDDEIYFYTSAVAEHYHSIKANPDRVSLMFIEDEKDAKTILARKRLSSRCLIKFITDERQRDAIFDKLADKNPNETSIADLKNMKDFHIIRATLTSGRYVKGFAAAYNTNGLEVQALQDQYPHTKR</sequence>
<dbReference type="EC" id="1.14.14.18" evidence="4"/>
<reference evidence="4 5" key="1">
    <citation type="submission" date="2021-04" db="EMBL/GenBank/DDBJ databases">
        <title>Molecular and phenotypic characterization and identification of bacterial isolates recovered from the Anatolian ground squirrels (Spermophilus xanthoprymnus) and which have the potential to form a new species in the Campylobacter genus.</title>
        <authorList>
            <person name="Aydin F."/>
            <person name="Abay S."/>
            <person name="Kayman T."/>
            <person name="Karakaya E."/>
            <person name="Mustak H.K."/>
            <person name="Mustak I.B."/>
            <person name="Bilgin N."/>
            <person name="Duzler A."/>
            <person name="Sahin O."/>
            <person name="Guran O."/>
            <person name="Saticioglu I.B."/>
        </authorList>
    </citation>
    <scope>NUCLEOTIDE SEQUENCE [LARGE SCALE GENOMIC DNA]</scope>
    <source>
        <strain evidence="5">faydin-G24</strain>
    </source>
</reference>
<dbReference type="Pfam" id="PF01243">
    <property type="entry name" value="PNPOx_N"/>
    <property type="match status" value="1"/>
</dbReference>
<dbReference type="InterPro" id="IPR026324">
    <property type="entry name" value="Haem_oxygenase_HugZ"/>
</dbReference>
<evidence type="ECO:0000259" key="3">
    <source>
        <dbReference type="Pfam" id="PF10615"/>
    </source>
</evidence>
<evidence type="ECO:0000313" key="5">
    <source>
        <dbReference type="Proteomes" id="UP000682951"/>
    </source>
</evidence>